<dbReference type="InterPro" id="IPR050138">
    <property type="entry name" value="DHOase/Allantoinase_Hydrolase"/>
</dbReference>
<dbReference type="GO" id="GO:0005737">
    <property type="term" value="C:cytoplasm"/>
    <property type="evidence" value="ECO:0007669"/>
    <property type="project" value="TreeGrafter"/>
</dbReference>
<name>A0AAU9K1U9_9CILI</name>
<evidence type="ECO:0000313" key="2">
    <source>
        <dbReference type="EMBL" id="CAG9333032.1"/>
    </source>
</evidence>
<feature type="domain" description="Amidohydrolase-related" evidence="1">
    <location>
        <begin position="463"/>
        <end position="544"/>
    </location>
</feature>
<dbReference type="EMBL" id="CAJZBQ010000056">
    <property type="protein sequence ID" value="CAG9333032.1"/>
    <property type="molecule type" value="Genomic_DNA"/>
</dbReference>
<organism evidence="2 3">
    <name type="scientific">Blepharisma stoltei</name>
    <dbReference type="NCBI Taxonomy" id="1481888"/>
    <lineage>
        <taxon>Eukaryota</taxon>
        <taxon>Sar</taxon>
        <taxon>Alveolata</taxon>
        <taxon>Ciliophora</taxon>
        <taxon>Postciliodesmatophora</taxon>
        <taxon>Heterotrichea</taxon>
        <taxon>Heterotrichida</taxon>
        <taxon>Blepharismidae</taxon>
        <taxon>Blepharisma</taxon>
    </lineage>
</organism>
<evidence type="ECO:0000259" key="1">
    <source>
        <dbReference type="Pfam" id="PF01979"/>
    </source>
</evidence>
<protein>
    <recommendedName>
        <fullName evidence="1">Amidohydrolase-related domain-containing protein</fullName>
    </recommendedName>
</protein>
<gene>
    <name evidence="2" type="ORF">BSTOLATCC_MIC57853</name>
</gene>
<proteinExistence type="predicted"/>
<dbReference type="GO" id="GO:0004038">
    <property type="term" value="F:allantoinase activity"/>
    <property type="evidence" value="ECO:0007669"/>
    <property type="project" value="TreeGrafter"/>
</dbReference>
<sequence length="563" mass="64682">METDEWAVYCENTILENLSFPVPALITVNGSIIEDIQVLSQPLSFANIKLLYPSLTIFYYEDSYLLPGLIDSNVKLNGDWEGCENGTKNAISGGVTFTCIEKNFFGLIEDYNGNLFCDLGFLARIQDFSDLNSVDKKNGQFLAVKTYLNPQSKDVDKVKDVKRLFREIELLGMPVIVDCALTNDRMLHVASPFRTEPIEKRSDFRNRLKSIDHFLVAVDMDINVCDSNSSGDEIIEEIKSCRKESTNSECYEELTRAELDSYSYESTDFSDENSVTKCKSLELDKHSTRRNSKLDLFRPPSLQMLESPKYDEQNYQIYYLNVPTNCEIAGIDKILEVYNGNHPLHFSNLSCADSFQRLINVKEILSNVTIETCPHYLYFSSENIPDKDTRFKTFPPIRNQNNQKFLVKYLKQDKIDIISSNHNPIHPNYKMMELGQFRRALPGVNCLGFSLQAVWSVLMKKKSQNEGKWAVKIAKWMSWNQAKLLGIEKYKGSIAVGKHADFVLWKPREIKEFRENYSKYPENCIYSGKKLAGEVEAVYLRGKLAFYKGEFYAHGIKIEPSMK</sequence>
<comment type="caution">
    <text evidence="2">The sequence shown here is derived from an EMBL/GenBank/DDBJ whole genome shotgun (WGS) entry which is preliminary data.</text>
</comment>
<dbReference type="Gene3D" id="3.20.20.140">
    <property type="entry name" value="Metal-dependent hydrolases"/>
    <property type="match status" value="2"/>
</dbReference>
<dbReference type="GO" id="GO:0006145">
    <property type="term" value="P:purine nucleobase catabolic process"/>
    <property type="evidence" value="ECO:0007669"/>
    <property type="project" value="TreeGrafter"/>
</dbReference>
<dbReference type="Proteomes" id="UP001162131">
    <property type="component" value="Unassembled WGS sequence"/>
</dbReference>
<accession>A0AAU9K1U9</accession>
<dbReference type="AlphaFoldDB" id="A0AAU9K1U9"/>
<keyword evidence="3" id="KW-1185">Reference proteome</keyword>
<dbReference type="InterPro" id="IPR011059">
    <property type="entry name" value="Metal-dep_hydrolase_composite"/>
</dbReference>
<dbReference type="InterPro" id="IPR032466">
    <property type="entry name" value="Metal_Hydrolase"/>
</dbReference>
<evidence type="ECO:0000313" key="3">
    <source>
        <dbReference type="Proteomes" id="UP001162131"/>
    </source>
</evidence>
<reference evidence="2" key="1">
    <citation type="submission" date="2021-09" db="EMBL/GenBank/DDBJ databases">
        <authorList>
            <consortium name="AG Swart"/>
            <person name="Singh M."/>
            <person name="Singh A."/>
            <person name="Seah K."/>
            <person name="Emmerich C."/>
        </authorList>
    </citation>
    <scope>NUCLEOTIDE SEQUENCE</scope>
    <source>
        <strain evidence="2">ATCC30299</strain>
    </source>
</reference>
<dbReference type="PANTHER" id="PTHR43668:SF2">
    <property type="entry name" value="ALLANTOINASE"/>
    <property type="match status" value="1"/>
</dbReference>
<dbReference type="SUPFAM" id="SSF51556">
    <property type="entry name" value="Metallo-dependent hydrolases"/>
    <property type="match status" value="1"/>
</dbReference>
<dbReference type="PANTHER" id="PTHR43668">
    <property type="entry name" value="ALLANTOINASE"/>
    <property type="match status" value="1"/>
</dbReference>
<dbReference type="SUPFAM" id="SSF51338">
    <property type="entry name" value="Composite domain of metallo-dependent hydrolases"/>
    <property type="match status" value="1"/>
</dbReference>
<dbReference type="Pfam" id="PF01979">
    <property type="entry name" value="Amidohydro_1"/>
    <property type="match status" value="1"/>
</dbReference>
<dbReference type="InterPro" id="IPR006680">
    <property type="entry name" value="Amidohydro-rel"/>
</dbReference>